<evidence type="ECO:0000259" key="7">
    <source>
        <dbReference type="PROSITE" id="PS51007"/>
    </source>
</evidence>
<dbReference type="InterPro" id="IPR036909">
    <property type="entry name" value="Cyt_c-like_dom_sf"/>
</dbReference>
<dbReference type="EMBL" id="UINC01027174">
    <property type="protein sequence ID" value="SVB05978.1"/>
    <property type="molecule type" value="Genomic_DNA"/>
</dbReference>
<dbReference type="PROSITE" id="PS51007">
    <property type="entry name" value="CYTC"/>
    <property type="match status" value="1"/>
</dbReference>
<gene>
    <name evidence="8" type="ORF">METZ01_LOCUS158832</name>
</gene>
<dbReference type="PANTHER" id="PTHR35008:SF8">
    <property type="entry name" value="ALCOHOL DEHYDROGENASE CYTOCHROME C SUBUNIT"/>
    <property type="match status" value="1"/>
</dbReference>
<name>A0A382AX05_9ZZZZ</name>
<keyword evidence="3" id="KW-0479">Metal-binding</keyword>
<dbReference type="InterPro" id="IPR009056">
    <property type="entry name" value="Cyt_c-like_dom"/>
</dbReference>
<evidence type="ECO:0000256" key="2">
    <source>
        <dbReference type="ARBA" id="ARBA00022617"/>
    </source>
</evidence>
<keyword evidence="2" id="KW-0349">Heme</keyword>
<dbReference type="SUPFAM" id="SSF46626">
    <property type="entry name" value="Cytochrome c"/>
    <property type="match status" value="1"/>
</dbReference>
<dbReference type="GO" id="GO:0009055">
    <property type="term" value="F:electron transfer activity"/>
    <property type="evidence" value="ECO:0007669"/>
    <property type="project" value="InterPro"/>
</dbReference>
<dbReference type="GO" id="GO:0005506">
    <property type="term" value="F:iron ion binding"/>
    <property type="evidence" value="ECO:0007669"/>
    <property type="project" value="InterPro"/>
</dbReference>
<evidence type="ECO:0000256" key="1">
    <source>
        <dbReference type="ARBA" id="ARBA00022448"/>
    </source>
</evidence>
<dbReference type="GO" id="GO:0020037">
    <property type="term" value="F:heme binding"/>
    <property type="evidence" value="ECO:0007669"/>
    <property type="project" value="InterPro"/>
</dbReference>
<feature type="domain" description="Cytochrome c" evidence="7">
    <location>
        <begin position="40"/>
        <end position="118"/>
    </location>
</feature>
<keyword evidence="1" id="KW-0813">Transport</keyword>
<evidence type="ECO:0000313" key="8">
    <source>
        <dbReference type="EMBL" id="SVB05978.1"/>
    </source>
</evidence>
<dbReference type="PRINTS" id="PR00605">
    <property type="entry name" value="CYTCHROMECIC"/>
</dbReference>
<dbReference type="InterPro" id="IPR008168">
    <property type="entry name" value="Cyt_C_IC"/>
</dbReference>
<feature type="region of interest" description="Disordered" evidence="6">
    <location>
        <begin position="56"/>
        <end position="80"/>
    </location>
</feature>
<dbReference type="PANTHER" id="PTHR35008">
    <property type="entry name" value="BLL4482 PROTEIN-RELATED"/>
    <property type="match status" value="1"/>
</dbReference>
<proteinExistence type="predicted"/>
<accession>A0A382AX05</accession>
<keyword evidence="4" id="KW-0249">Electron transport</keyword>
<dbReference type="Pfam" id="PF13442">
    <property type="entry name" value="Cytochrome_CBB3"/>
    <property type="match status" value="1"/>
</dbReference>
<organism evidence="8">
    <name type="scientific">marine metagenome</name>
    <dbReference type="NCBI Taxonomy" id="408172"/>
    <lineage>
        <taxon>unclassified sequences</taxon>
        <taxon>metagenomes</taxon>
        <taxon>ecological metagenomes</taxon>
    </lineage>
</organism>
<dbReference type="Gene3D" id="1.10.760.10">
    <property type="entry name" value="Cytochrome c-like domain"/>
    <property type="match status" value="1"/>
</dbReference>
<evidence type="ECO:0000256" key="4">
    <source>
        <dbReference type="ARBA" id="ARBA00022982"/>
    </source>
</evidence>
<dbReference type="AlphaFoldDB" id="A0A382AX05"/>
<evidence type="ECO:0000256" key="5">
    <source>
        <dbReference type="ARBA" id="ARBA00023004"/>
    </source>
</evidence>
<reference evidence="8" key="1">
    <citation type="submission" date="2018-05" db="EMBL/GenBank/DDBJ databases">
        <authorList>
            <person name="Lanie J.A."/>
            <person name="Ng W.-L."/>
            <person name="Kazmierczak K.M."/>
            <person name="Andrzejewski T.M."/>
            <person name="Davidsen T.M."/>
            <person name="Wayne K.J."/>
            <person name="Tettelin H."/>
            <person name="Glass J.I."/>
            <person name="Rusch D."/>
            <person name="Podicherti R."/>
            <person name="Tsui H.-C.T."/>
            <person name="Winkler M.E."/>
        </authorList>
    </citation>
    <scope>NUCLEOTIDE SEQUENCE</scope>
</reference>
<evidence type="ECO:0000256" key="3">
    <source>
        <dbReference type="ARBA" id="ARBA00022723"/>
    </source>
</evidence>
<keyword evidence="5" id="KW-0408">Iron</keyword>
<sequence length="119" mass="12681">MSECWVSRLLYFLIVVTALFVGCSAGTPEVPLGPDGEPDRELTVGRDLWSQRCASCHGKDGGGNSGPKLSGGRVGEKFPDPAEQKQLILEGRAGMPAFAGELSDSEIEAVVRYTREVLG</sequence>
<dbReference type="InterPro" id="IPR051459">
    <property type="entry name" value="Cytochrome_c-type_DH"/>
</dbReference>
<evidence type="ECO:0000256" key="6">
    <source>
        <dbReference type="SAM" id="MobiDB-lite"/>
    </source>
</evidence>
<protein>
    <recommendedName>
        <fullName evidence="7">Cytochrome c domain-containing protein</fullName>
    </recommendedName>
</protein>